<organism evidence="3 4">
    <name type="scientific">Aureimonas glaciei</name>
    <dbReference type="NCBI Taxonomy" id="1776957"/>
    <lineage>
        <taxon>Bacteria</taxon>
        <taxon>Pseudomonadati</taxon>
        <taxon>Pseudomonadota</taxon>
        <taxon>Alphaproteobacteria</taxon>
        <taxon>Hyphomicrobiales</taxon>
        <taxon>Aurantimonadaceae</taxon>
        <taxon>Aureimonas</taxon>
    </lineage>
</organism>
<accession>A0A916Y1L7</accession>
<evidence type="ECO:0000259" key="2">
    <source>
        <dbReference type="Pfam" id="PF09851"/>
    </source>
</evidence>
<feature type="region of interest" description="Disordered" evidence="1">
    <location>
        <begin position="87"/>
        <end position="148"/>
    </location>
</feature>
<feature type="compositionally biased region" description="Basic and acidic residues" evidence="1">
    <location>
        <begin position="226"/>
        <end position="237"/>
    </location>
</feature>
<reference evidence="3" key="1">
    <citation type="journal article" date="2014" name="Int. J. Syst. Evol. Microbiol.">
        <title>Complete genome sequence of Corynebacterium casei LMG S-19264T (=DSM 44701T), isolated from a smear-ripened cheese.</title>
        <authorList>
            <consortium name="US DOE Joint Genome Institute (JGI-PGF)"/>
            <person name="Walter F."/>
            <person name="Albersmeier A."/>
            <person name="Kalinowski J."/>
            <person name="Ruckert C."/>
        </authorList>
    </citation>
    <scope>NUCLEOTIDE SEQUENCE</scope>
    <source>
        <strain evidence="3">CGMCC 1.15493</strain>
    </source>
</reference>
<feature type="compositionally biased region" description="Low complexity" evidence="1">
    <location>
        <begin position="93"/>
        <end position="112"/>
    </location>
</feature>
<dbReference type="Proteomes" id="UP000613160">
    <property type="component" value="Unassembled WGS sequence"/>
</dbReference>
<comment type="caution">
    <text evidence="3">The sequence shown here is derived from an EMBL/GenBank/DDBJ whole genome shotgun (WGS) entry which is preliminary data.</text>
</comment>
<gene>
    <name evidence="3" type="ORF">GCM10011335_32800</name>
</gene>
<feature type="region of interest" description="Disordered" evidence="1">
    <location>
        <begin position="169"/>
        <end position="191"/>
    </location>
</feature>
<reference evidence="3" key="2">
    <citation type="submission" date="2020-09" db="EMBL/GenBank/DDBJ databases">
        <authorList>
            <person name="Sun Q."/>
            <person name="Zhou Y."/>
        </authorList>
    </citation>
    <scope>NUCLEOTIDE SEQUENCE</scope>
    <source>
        <strain evidence="3">CGMCC 1.15493</strain>
    </source>
</reference>
<feature type="compositionally biased region" description="Basic and acidic residues" evidence="1">
    <location>
        <begin position="169"/>
        <end position="180"/>
    </location>
</feature>
<evidence type="ECO:0000313" key="3">
    <source>
        <dbReference type="EMBL" id="GGD27181.1"/>
    </source>
</evidence>
<protein>
    <recommendedName>
        <fullName evidence="2">SHOCT domain-containing protein</fullName>
    </recommendedName>
</protein>
<dbReference type="AlphaFoldDB" id="A0A916Y1L7"/>
<dbReference type="RefSeq" id="WP_188852651.1">
    <property type="nucleotide sequence ID" value="NZ_BMJJ01000008.1"/>
</dbReference>
<name>A0A916Y1L7_9HYPH</name>
<dbReference type="EMBL" id="BMJJ01000008">
    <property type="protein sequence ID" value="GGD27181.1"/>
    <property type="molecule type" value="Genomic_DNA"/>
</dbReference>
<dbReference type="Pfam" id="PF09851">
    <property type="entry name" value="SHOCT"/>
    <property type="match status" value="1"/>
</dbReference>
<keyword evidence="4" id="KW-1185">Reference proteome</keyword>
<feature type="domain" description="SHOCT" evidence="2">
    <location>
        <begin position="281"/>
        <end position="306"/>
    </location>
</feature>
<feature type="region of interest" description="Disordered" evidence="1">
    <location>
        <begin position="205"/>
        <end position="277"/>
    </location>
</feature>
<evidence type="ECO:0000313" key="4">
    <source>
        <dbReference type="Proteomes" id="UP000613160"/>
    </source>
</evidence>
<evidence type="ECO:0000256" key="1">
    <source>
        <dbReference type="SAM" id="MobiDB-lite"/>
    </source>
</evidence>
<proteinExistence type="predicted"/>
<feature type="compositionally biased region" description="Low complexity" evidence="1">
    <location>
        <begin position="211"/>
        <end position="224"/>
    </location>
</feature>
<sequence length="309" mass="31647">MTEKWSAEAQRRIAEIAAKNGFSAEAGLAMAEAITRGVGSMAQFNHRDLGGQGQWVKGGMLMVADMFNDGLKARVRSLAEALAEAAQRGAIQPTSPGESGSAGAAGADPGAAVPRDSGGETGGSVSRDGKNGAWWPSGLGQPQSSGAQNGLRYAIFPAARRVAIERGGKVSVHDSGEHRIGGISQQQGAHSSLRFTSQHGEVGLDALPEVDGGASAGSAAPGDSGDPDRQRPSDPKTPRGAGGKIEAGASERPSVSPEHPPSPVQAAPDARSTARDPLELIRQLADLRDAGILTEAEFAAKKTELLARL</sequence>
<dbReference type="InterPro" id="IPR018649">
    <property type="entry name" value="SHOCT"/>
</dbReference>